<keyword evidence="3 8" id="KW-0067">ATP-binding</keyword>
<feature type="coiled-coil region" evidence="6">
    <location>
        <begin position="571"/>
        <end position="648"/>
    </location>
</feature>
<keyword evidence="9" id="KW-1185">Reference proteome</keyword>
<feature type="domain" description="ABC transporter" evidence="7">
    <location>
        <begin position="2"/>
        <end position="260"/>
    </location>
</feature>
<gene>
    <name evidence="8" type="ORF">H9Y05_10350</name>
</gene>
<evidence type="ECO:0000256" key="5">
    <source>
        <dbReference type="ARBA" id="ARBA00061478"/>
    </source>
</evidence>
<organism evidence="8 9">
    <name type="scientific">Taishania pollutisoli</name>
    <dbReference type="NCBI Taxonomy" id="2766479"/>
    <lineage>
        <taxon>Bacteria</taxon>
        <taxon>Pseudomonadati</taxon>
        <taxon>Bacteroidota</taxon>
        <taxon>Flavobacteriia</taxon>
        <taxon>Flavobacteriales</taxon>
        <taxon>Crocinitomicaceae</taxon>
        <taxon>Taishania</taxon>
    </lineage>
</organism>
<dbReference type="PROSITE" id="PS50893">
    <property type="entry name" value="ABC_TRANSPORTER_2"/>
    <property type="match status" value="2"/>
</dbReference>
<keyword evidence="2" id="KW-0547">Nucleotide-binding</keyword>
<protein>
    <submittedName>
        <fullName evidence="8">ABC-F family ATP-binding cassette domain-containing protein</fullName>
    </submittedName>
</protein>
<dbReference type="AlphaFoldDB" id="A0A8J6PL89"/>
<dbReference type="InterPro" id="IPR003439">
    <property type="entry name" value="ABC_transporter-like_ATP-bd"/>
</dbReference>
<dbReference type="Gene3D" id="1.10.287.380">
    <property type="entry name" value="Valyl-tRNA synthetase, C-terminal domain"/>
    <property type="match status" value="1"/>
</dbReference>
<dbReference type="InterPro" id="IPR037118">
    <property type="entry name" value="Val-tRNA_synth_C_sf"/>
</dbReference>
<evidence type="ECO:0000256" key="2">
    <source>
        <dbReference type="ARBA" id="ARBA00022741"/>
    </source>
</evidence>
<evidence type="ECO:0000256" key="1">
    <source>
        <dbReference type="ARBA" id="ARBA00022737"/>
    </source>
</evidence>
<dbReference type="SUPFAM" id="SSF52540">
    <property type="entry name" value="P-loop containing nucleoside triphosphate hydrolases"/>
    <property type="match status" value="2"/>
</dbReference>
<dbReference type="Proteomes" id="UP000652681">
    <property type="component" value="Unassembled WGS sequence"/>
</dbReference>
<dbReference type="Pfam" id="PF12848">
    <property type="entry name" value="ABC_tran_Xtn"/>
    <property type="match status" value="1"/>
</dbReference>
<dbReference type="CDD" id="cd03221">
    <property type="entry name" value="ABCF_EF-3"/>
    <property type="match status" value="2"/>
</dbReference>
<dbReference type="InterPro" id="IPR051309">
    <property type="entry name" value="ABCF_ATPase"/>
</dbReference>
<dbReference type="GO" id="GO:0005524">
    <property type="term" value="F:ATP binding"/>
    <property type="evidence" value="ECO:0007669"/>
    <property type="project" value="UniProtKB-KW"/>
</dbReference>
<dbReference type="EMBL" id="JACVEL010000006">
    <property type="protein sequence ID" value="MBC9812870.1"/>
    <property type="molecule type" value="Genomic_DNA"/>
</dbReference>
<reference evidence="8" key="1">
    <citation type="submission" date="2020-09" db="EMBL/GenBank/DDBJ databases">
        <title>Taishania pollutisoli gen. nov., sp. nov., Isolated from Tetrabromobisphenol A-Contaminated Soil.</title>
        <authorList>
            <person name="Chen Q."/>
        </authorList>
    </citation>
    <scope>NUCLEOTIDE SEQUENCE</scope>
    <source>
        <strain evidence="8">CZZ-1</strain>
    </source>
</reference>
<dbReference type="InterPro" id="IPR017871">
    <property type="entry name" value="ABC_transporter-like_CS"/>
</dbReference>
<name>A0A8J6PL89_9FLAO</name>
<dbReference type="PROSITE" id="PS00211">
    <property type="entry name" value="ABC_TRANSPORTER_1"/>
    <property type="match status" value="2"/>
</dbReference>
<accession>A0A8J6PL89</accession>
<dbReference type="InterPro" id="IPR003593">
    <property type="entry name" value="AAA+_ATPase"/>
</dbReference>
<dbReference type="SMART" id="SM00382">
    <property type="entry name" value="AAA"/>
    <property type="match status" value="2"/>
</dbReference>
<comment type="similarity">
    <text evidence="5">Belongs to the ABC transporter superfamily. ABCF family. Uup subfamily.</text>
</comment>
<dbReference type="FunFam" id="3.40.50.300:FF:000309">
    <property type="entry name" value="ABC transporter ATP-binding protein"/>
    <property type="match status" value="1"/>
</dbReference>
<keyword evidence="1" id="KW-0677">Repeat</keyword>
<dbReference type="FunFam" id="3.40.50.300:FF:000011">
    <property type="entry name" value="Putative ABC transporter ATP-binding component"/>
    <property type="match status" value="1"/>
</dbReference>
<dbReference type="GO" id="GO:0016887">
    <property type="term" value="F:ATP hydrolysis activity"/>
    <property type="evidence" value="ECO:0007669"/>
    <property type="project" value="InterPro"/>
</dbReference>
<dbReference type="PANTHER" id="PTHR42855:SF2">
    <property type="entry name" value="DRUG RESISTANCE ABC TRANSPORTER,ATP-BINDING PROTEIN"/>
    <property type="match status" value="1"/>
</dbReference>
<dbReference type="InterPro" id="IPR027417">
    <property type="entry name" value="P-loop_NTPase"/>
</dbReference>
<evidence type="ECO:0000256" key="4">
    <source>
        <dbReference type="ARBA" id="ARBA00049360"/>
    </source>
</evidence>
<evidence type="ECO:0000256" key="3">
    <source>
        <dbReference type="ARBA" id="ARBA00022840"/>
    </source>
</evidence>
<dbReference type="RefSeq" id="WP_216714234.1">
    <property type="nucleotide sequence ID" value="NZ_JACVEL010000006.1"/>
</dbReference>
<dbReference type="GO" id="GO:0003676">
    <property type="term" value="F:nucleic acid binding"/>
    <property type="evidence" value="ECO:0007669"/>
    <property type="project" value="UniProtKB-ARBA"/>
</dbReference>
<dbReference type="Gene3D" id="3.40.50.300">
    <property type="entry name" value="P-loop containing nucleotide triphosphate hydrolases"/>
    <property type="match status" value="2"/>
</dbReference>
<evidence type="ECO:0000259" key="7">
    <source>
        <dbReference type="PROSITE" id="PS50893"/>
    </source>
</evidence>
<keyword evidence="6" id="KW-0175">Coiled coil</keyword>
<comment type="caution">
    <text evidence="8">The sequence shown here is derived from an EMBL/GenBank/DDBJ whole genome shotgun (WGS) entry which is preliminary data.</text>
</comment>
<proteinExistence type="inferred from homology"/>
<dbReference type="PANTHER" id="PTHR42855">
    <property type="entry name" value="ABC TRANSPORTER ATP-BINDING SUBUNIT"/>
    <property type="match status" value="1"/>
</dbReference>
<feature type="domain" description="ABC transporter" evidence="7">
    <location>
        <begin position="328"/>
        <end position="548"/>
    </location>
</feature>
<feature type="coiled-coil region" evidence="6">
    <location>
        <begin position="245"/>
        <end position="283"/>
    </location>
</feature>
<evidence type="ECO:0000313" key="9">
    <source>
        <dbReference type="Proteomes" id="UP000652681"/>
    </source>
</evidence>
<sequence length="649" mass="74087">MINFENLGLHLPQGFLFQHVNLQINKGDKVGLVGKNGAGKSTMLRILSGMVLPSEGKIHKPKDCTIGFLTQDIVIDTNQSVFEYLNNSNEKLTRLRNELEQINHELVTRTDYESESYLGLLDRLNDCNYEFNILDGYSWEEKIASTLKGLGFAEEEFSRALNTFSGGWKMRAELAKILVNNPDVLLLDEPTNHLDIISIAWLENYLKTFDGAVIVISHDRLFLDNVTKRTLEISMGKVLDFPYAYTKYKEVRAEELERMQSAKKQQDKDIKHTQELIDKYRAKANKAAFAQSLIKKLEKTERIELEKDGVARMHVSFPLSLQPGKWVLEMHDMGKSFGDKRLFRDINLTVGRGEKIALLGPNGVGKSTLLKRIMGELEGEGIVNYGHNVQITYFAQNQAENLDKTKTVFETVDDIAEGEIRKSLRTVLGTFLFSGEDVDKQVGVLSGGERTRLALCQLLLSPSNFLILDEPTNHLDIQSKEVLKEALKNYEGTFIVVSHDREFLDGLTNRIWDIEDKTLKIHHFGVKEFLARKMSLMNNNDSVKLQRQPEKETPKVVVQEATPTEFSREDQKELKRVKNSLSNKINLAEKEIEKLEAKLAELQTKVAELDYSDEAAAQKTLDEYNMVKSKLDEQMELWEKATEELMEME</sequence>
<dbReference type="InterPro" id="IPR032781">
    <property type="entry name" value="ABC_tran_Xtn"/>
</dbReference>
<evidence type="ECO:0000256" key="6">
    <source>
        <dbReference type="SAM" id="Coils"/>
    </source>
</evidence>
<evidence type="ECO:0000313" key="8">
    <source>
        <dbReference type="EMBL" id="MBC9812870.1"/>
    </source>
</evidence>
<dbReference type="Pfam" id="PF00005">
    <property type="entry name" value="ABC_tran"/>
    <property type="match status" value="2"/>
</dbReference>
<comment type="catalytic activity">
    <reaction evidence="4">
        <text>ATP + H2O = ADP + phosphate + H(+)</text>
        <dbReference type="Rhea" id="RHEA:13065"/>
        <dbReference type="ChEBI" id="CHEBI:15377"/>
        <dbReference type="ChEBI" id="CHEBI:15378"/>
        <dbReference type="ChEBI" id="CHEBI:30616"/>
        <dbReference type="ChEBI" id="CHEBI:43474"/>
        <dbReference type="ChEBI" id="CHEBI:456216"/>
    </reaction>
</comment>